<feature type="domain" description="Retrovirus-related Pol polyprotein from transposon TNT 1-94-like beta-barrel" evidence="4">
    <location>
        <begin position="137"/>
        <end position="203"/>
    </location>
</feature>
<accession>A0AAW1VWD3</accession>
<feature type="region of interest" description="Disordered" evidence="2">
    <location>
        <begin position="1"/>
        <end position="31"/>
    </location>
</feature>
<evidence type="ECO:0000256" key="1">
    <source>
        <dbReference type="ARBA" id="ARBA00022750"/>
    </source>
</evidence>
<proteinExistence type="predicted"/>
<evidence type="ECO:0000259" key="3">
    <source>
        <dbReference type="Pfam" id="PF07727"/>
    </source>
</evidence>
<dbReference type="AlphaFoldDB" id="A0AAW1VWD3"/>
<keyword evidence="1" id="KW-0645">Protease</keyword>
<protein>
    <recommendedName>
        <fullName evidence="7">Reverse transcriptase Ty1/copia-type domain-containing protein</fullName>
    </recommendedName>
</protein>
<gene>
    <name evidence="5" type="ORF">M0R45_036213</name>
</gene>
<evidence type="ECO:0000259" key="4">
    <source>
        <dbReference type="Pfam" id="PF22936"/>
    </source>
</evidence>
<feature type="region of interest" description="Disordered" evidence="2">
    <location>
        <begin position="309"/>
        <end position="364"/>
    </location>
</feature>
<sequence>MEVVSRRENPSNSHAMQTSRFPAMPGPSSHRKTLKCTHCDQEGHLVDRCYYIIGFPVGHKWHGKSVKPRNKRPVAHNVAADKAPATGGPTFTTKEYNQLMTLLQNKNGNEQPFANATGIFTPTCNITQHDPHSTLYWIIDIGATDHISHSSPTHNETRTQHDFVGLPTGGQAEIESIGSITLSHDLPLDGVLYVPKFRVNLLSDVDTKRTIGLGKQFNGLYYLTPNQNPHLANHVHRTSGLWHQRLGHPSSAPLHSLSKTIPEIVFDSKHLSGPHSSNFDQSLFAPNSTSNSSLPVDLPHPISAENNIVSPINYVPPDPPPASISASDTTTQIVPPPISPSPPAPAQNTPAPPPPPPPIHRSTRTKHVPSHFQHYRTHHAALLTPGIVSSSTSSTRYPLQRYVSYSQLSNAHRSFVHQISQLVEPASYEQASHDPNWIEAMNSELRALEDNQTWSIVPLPHGQRPIGCKWVFKIKYHSDGTIERYKARLVAKGFTQREGIDYKETFAPVAKLITVRCLLAIAAVRHWPLHQMDVQNAFLHGELHEEVYMLPPPGSRRQGENMVCRLHKSLYGLKQASRSWFQQFSSVIQEIGFRQSRADYSLFTHVHGNSITVVLLYVDDMIITGNDEEAISKLKIILNGRFRIKDLGPLKYFLGVEVARSKSGISICQRKYTLDILEEAGLLGVKPTKVPMEPDLVLTTTGSDALKEPSLYRRLIGKLIYLTITRPEITYAVNTLSQFMQEPKLHHLKTAHRLLQYLKEAPGQGLLFSSQNQLNLIGYCDADWARCPITRRSVTGYCIFLGKSLISWKSKKQITVARSSAEAEYRSMAATTCELTWLRYLLRDLCVHHPEPAKLFCDNQAALHIAANPVYHERTKHIELDCHTVRERIQRGEVKTAYVQTGNQIADMFTKPLRAPAFHSHLSKLAVVDIHTPT</sequence>
<keyword evidence="1" id="KW-0378">Hydrolase</keyword>
<dbReference type="PANTHER" id="PTHR11439:SF494">
    <property type="entry name" value="CYSTEINE-RICH RLK (RECEPTOR-LIKE PROTEIN KINASE) 8"/>
    <property type="match status" value="1"/>
</dbReference>
<comment type="caution">
    <text evidence="5">The sequence shown here is derived from an EMBL/GenBank/DDBJ whole genome shotgun (WGS) entry which is preliminary data.</text>
</comment>
<evidence type="ECO:0000313" key="5">
    <source>
        <dbReference type="EMBL" id="KAK9912346.1"/>
    </source>
</evidence>
<feature type="compositionally biased region" description="Polar residues" evidence="2">
    <location>
        <begin position="10"/>
        <end position="20"/>
    </location>
</feature>
<dbReference type="InterPro" id="IPR043502">
    <property type="entry name" value="DNA/RNA_pol_sf"/>
</dbReference>
<dbReference type="CDD" id="cd09272">
    <property type="entry name" value="RNase_HI_RT_Ty1"/>
    <property type="match status" value="1"/>
</dbReference>
<keyword evidence="6" id="KW-1185">Reference proteome</keyword>
<dbReference type="PANTHER" id="PTHR11439">
    <property type="entry name" value="GAG-POL-RELATED RETROTRANSPOSON"/>
    <property type="match status" value="1"/>
</dbReference>
<organism evidence="5 6">
    <name type="scientific">Rubus argutus</name>
    <name type="common">Southern blackberry</name>
    <dbReference type="NCBI Taxonomy" id="59490"/>
    <lineage>
        <taxon>Eukaryota</taxon>
        <taxon>Viridiplantae</taxon>
        <taxon>Streptophyta</taxon>
        <taxon>Embryophyta</taxon>
        <taxon>Tracheophyta</taxon>
        <taxon>Spermatophyta</taxon>
        <taxon>Magnoliopsida</taxon>
        <taxon>eudicotyledons</taxon>
        <taxon>Gunneridae</taxon>
        <taxon>Pentapetalae</taxon>
        <taxon>rosids</taxon>
        <taxon>fabids</taxon>
        <taxon>Rosales</taxon>
        <taxon>Rosaceae</taxon>
        <taxon>Rosoideae</taxon>
        <taxon>Rosoideae incertae sedis</taxon>
        <taxon>Rubus</taxon>
    </lineage>
</organism>
<evidence type="ECO:0008006" key="7">
    <source>
        <dbReference type="Google" id="ProtNLM"/>
    </source>
</evidence>
<dbReference type="InterPro" id="IPR013103">
    <property type="entry name" value="RVT_2"/>
</dbReference>
<dbReference type="Pfam" id="PF22936">
    <property type="entry name" value="Pol_BBD"/>
    <property type="match status" value="1"/>
</dbReference>
<feature type="compositionally biased region" description="Pro residues" evidence="2">
    <location>
        <begin position="334"/>
        <end position="359"/>
    </location>
</feature>
<dbReference type="GO" id="GO:0004190">
    <property type="term" value="F:aspartic-type endopeptidase activity"/>
    <property type="evidence" value="ECO:0007669"/>
    <property type="project" value="UniProtKB-KW"/>
</dbReference>
<dbReference type="SUPFAM" id="SSF56672">
    <property type="entry name" value="DNA/RNA polymerases"/>
    <property type="match status" value="1"/>
</dbReference>
<evidence type="ECO:0000313" key="6">
    <source>
        <dbReference type="Proteomes" id="UP001457282"/>
    </source>
</evidence>
<dbReference type="Proteomes" id="UP001457282">
    <property type="component" value="Unassembled WGS sequence"/>
</dbReference>
<keyword evidence="1" id="KW-0064">Aspartyl protease</keyword>
<dbReference type="InterPro" id="IPR054722">
    <property type="entry name" value="PolX-like_BBD"/>
</dbReference>
<evidence type="ECO:0000256" key="2">
    <source>
        <dbReference type="SAM" id="MobiDB-lite"/>
    </source>
</evidence>
<feature type="domain" description="Reverse transcriptase Ty1/copia-type" evidence="3">
    <location>
        <begin position="451"/>
        <end position="693"/>
    </location>
</feature>
<dbReference type="EMBL" id="JBEDUW010000007">
    <property type="protein sequence ID" value="KAK9912346.1"/>
    <property type="molecule type" value="Genomic_DNA"/>
</dbReference>
<dbReference type="Pfam" id="PF07727">
    <property type="entry name" value="RVT_2"/>
    <property type="match status" value="1"/>
</dbReference>
<name>A0AAW1VWD3_RUBAR</name>
<reference evidence="5 6" key="1">
    <citation type="journal article" date="2023" name="G3 (Bethesda)">
        <title>A chromosome-length genome assembly and annotation of blackberry (Rubus argutus, cv. 'Hillquist').</title>
        <authorList>
            <person name="Bruna T."/>
            <person name="Aryal R."/>
            <person name="Dudchenko O."/>
            <person name="Sargent D.J."/>
            <person name="Mead D."/>
            <person name="Buti M."/>
            <person name="Cavallini A."/>
            <person name="Hytonen T."/>
            <person name="Andres J."/>
            <person name="Pham M."/>
            <person name="Weisz D."/>
            <person name="Mascagni F."/>
            <person name="Usai G."/>
            <person name="Natali L."/>
            <person name="Bassil N."/>
            <person name="Fernandez G.E."/>
            <person name="Lomsadze A."/>
            <person name="Armour M."/>
            <person name="Olukolu B."/>
            <person name="Poorten T."/>
            <person name="Britton C."/>
            <person name="Davik J."/>
            <person name="Ashrafi H."/>
            <person name="Aiden E.L."/>
            <person name="Borodovsky M."/>
            <person name="Worthington M."/>
        </authorList>
    </citation>
    <scope>NUCLEOTIDE SEQUENCE [LARGE SCALE GENOMIC DNA]</scope>
    <source>
        <strain evidence="5">PI 553951</strain>
    </source>
</reference>